<organism evidence="3 4">
    <name type="scientific">Streptomyces caniscabiei</name>
    <dbReference type="NCBI Taxonomy" id="2746961"/>
    <lineage>
        <taxon>Bacteria</taxon>
        <taxon>Bacillati</taxon>
        <taxon>Actinomycetota</taxon>
        <taxon>Actinomycetes</taxon>
        <taxon>Kitasatosporales</taxon>
        <taxon>Streptomycetaceae</taxon>
        <taxon>Streptomyces</taxon>
    </lineage>
</organism>
<dbReference type="SUPFAM" id="SSF159664">
    <property type="entry name" value="CobE/GbiG C-terminal domain-like"/>
    <property type="match status" value="1"/>
</dbReference>
<evidence type="ECO:0000313" key="4">
    <source>
        <dbReference type="Proteomes" id="UP000661025"/>
    </source>
</evidence>
<dbReference type="RefSeq" id="WP_192365734.1">
    <property type="nucleotide sequence ID" value="NZ_CP119182.1"/>
</dbReference>
<dbReference type="Gene3D" id="3.30.420.180">
    <property type="entry name" value="CobE/GbiG C-terminal domain"/>
    <property type="match status" value="1"/>
</dbReference>
<dbReference type="PANTHER" id="PTHR47036">
    <property type="entry name" value="COBALT-FACTOR III C(17)-METHYLTRANSFERASE-RELATED"/>
    <property type="match status" value="1"/>
</dbReference>
<dbReference type="EMBL" id="JACYXT010000029">
    <property type="protein sequence ID" value="MBD9729642.1"/>
    <property type="molecule type" value="Genomic_DNA"/>
</dbReference>
<reference evidence="3" key="1">
    <citation type="submission" date="2020-09" db="EMBL/GenBank/DDBJ databases">
        <title>Streptomyces canutascabiei sp. nov., which causes potato common scab and is distributed across the world.</title>
        <authorList>
            <person name="Nguyen H.P."/>
            <person name="Weisberg A.J."/>
            <person name="Chang J.H."/>
            <person name="Clarke C.R."/>
        </authorList>
    </citation>
    <scope>NUCLEOTIDE SEQUENCE</scope>
    <source>
        <strain evidence="3">ID-01-6.2a</strain>
    </source>
</reference>
<dbReference type="InterPro" id="IPR002750">
    <property type="entry name" value="CobE/GbiG_C"/>
</dbReference>
<feature type="region of interest" description="Disordered" evidence="1">
    <location>
        <begin position="131"/>
        <end position="165"/>
    </location>
</feature>
<protein>
    <submittedName>
        <fullName evidence="3">Cobalamin biosynthesis protein</fullName>
    </submittedName>
</protein>
<proteinExistence type="predicted"/>
<dbReference type="Proteomes" id="UP000661025">
    <property type="component" value="Unassembled WGS sequence"/>
</dbReference>
<comment type="caution">
    <text evidence="3">The sequence shown here is derived from an EMBL/GenBank/DDBJ whole genome shotgun (WGS) entry which is preliminary data.</text>
</comment>
<dbReference type="InterPro" id="IPR036518">
    <property type="entry name" value="CobE/GbiG_C_sf"/>
</dbReference>
<feature type="compositionally biased region" description="Basic and acidic residues" evidence="1">
    <location>
        <begin position="143"/>
        <end position="165"/>
    </location>
</feature>
<evidence type="ECO:0000256" key="1">
    <source>
        <dbReference type="SAM" id="MobiDB-lite"/>
    </source>
</evidence>
<dbReference type="GeneID" id="79934752"/>
<dbReference type="GO" id="GO:0009236">
    <property type="term" value="P:cobalamin biosynthetic process"/>
    <property type="evidence" value="ECO:0007669"/>
    <property type="project" value="InterPro"/>
</dbReference>
<dbReference type="AlphaFoldDB" id="A0A927QQA8"/>
<accession>A0A927QQA8</accession>
<dbReference type="Pfam" id="PF01890">
    <property type="entry name" value="CbiG_C"/>
    <property type="match status" value="1"/>
</dbReference>
<gene>
    <name evidence="3" type="ORF">IHE70_41985</name>
</gene>
<dbReference type="PANTHER" id="PTHR47036:SF1">
    <property type="entry name" value="COBALT-FACTOR III C(17)-METHYLTRANSFERASE-RELATED"/>
    <property type="match status" value="1"/>
</dbReference>
<sequence length="165" mass="16559">MADRVFGALVVGVGASAGVSAVEVLGLVEGVLRDAGLPLGAVRALVTVDAKAGEPGLVQAAERLRVPLVSHSAAELAAVAVPNPSDVALAAVGTPSVAEAAALVGGGELLVPKRKSEPVDGRPGRVTCAVATANPGFAGPGGSRHDDRCGRDRDHDRDGDRRRPR</sequence>
<evidence type="ECO:0000259" key="2">
    <source>
        <dbReference type="Pfam" id="PF01890"/>
    </source>
</evidence>
<evidence type="ECO:0000313" key="3">
    <source>
        <dbReference type="EMBL" id="MBD9729642.1"/>
    </source>
</evidence>
<feature type="domain" description="CobE/GbiG C-terminal" evidence="2">
    <location>
        <begin position="9"/>
        <end position="131"/>
    </location>
</feature>
<dbReference type="InterPro" id="IPR051810">
    <property type="entry name" value="Precorrin_MeTrfase"/>
</dbReference>
<name>A0A927QQA8_9ACTN</name>